<comment type="caution">
    <text evidence="1">The sequence shown here is derived from an EMBL/GenBank/DDBJ whole genome shotgun (WGS) entry which is preliminary data.</text>
</comment>
<keyword evidence="2" id="KW-1185">Reference proteome</keyword>
<organism evidence="1 2">
    <name type="scientific">Lithospermum erythrorhizon</name>
    <name type="common">Purple gromwell</name>
    <name type="synonym">Lithospermum officinale var. erythrorhizon</name>
    <dbReference type="NCBI Taxonomy" id="34254"/>
    <lineage>
        <taxon>Eukaryota</taxon>
        <taxon>Viridiplantae</taxon>
        <taxon>Streptophyta</taxon>
        <taxon>Embryophyta</taxon>
        <taxon>Tracheophyta</taxon>
        <taxon>Spermatophyta</taxon>
        <taxon>Magnoliopsida</taxon>
        <taxon>eudicotyledons</taxon>
        <taxon>Gunneridae</taxon>
        <taxon>Pentapetalae</taxon>
        <taxon>asterids</taxon>
        <taxon>lamiids</taxon>
        <taxon>Boraginales</taxon>
        <taxon>Boraginaceae</taxon>
        <taxon>Boraginoideae</taxon>
        <taxon>Lithospermeae</taxon>
        <taxon>Lithospermum</taxon>
    </lineage>
</organism>
<accession>A0AAV3PYK5</accession>
<name>A0AAV3PYK5_LITER</name>
<dbReference type="EMBL" id="BAABME010002896">
    <property type="protein sequence ID" value="GAA0156564.1"/>
    <property type="molecule type" value="Genomic_DNA"/>
</dbReference>
<dbReference type="AlphaFoldDB" id="A0AAV3PYK5"/>
<evidence type="ECO:0000313" key="2">
    <source>
        <dbReference type="Proteomes" id="UP001454036"/>
    </source>
</evidence>
<reference evidence="1 2" key="1">
    <citation type="submission" date="2024-01" db="EMBL/GenBank/DDBJ databases">
        <title>The complete chloroplast genome sequence of Lithospermum erythrorhizon: insights into the phylogenetic relationship among Boraginaceae species and the maternal lineages of purple gromwells.</title>
        <authorList>
            <person name="Okada T."/>
            <person name="Watanabe K."/>
        </authorList>
    </citation>
    <scope>NUCLEOTIDE SEQUENCE [LARGE SCALE GENOMIC DNA]</scope>
</reference>
<protein>
    <submittedName>
        <fullName evidence="1">Uncharacterized protein</fullName>
    </submittedName>
</protein>
<gene>
    <name evidence="1" type="ORF">LIER_14036</name>
</gene>
<sequence length="68" mass="7433">MHIAELGEGPLVLLIHGATSSSSLPPTATMQWLPTYVATATPRGHPLMTLQSSPRFTWLVILLHFLII</sequence>
<proteinExistence type="predicted"/>
<evidence type="ECO:0000313" key="1">
    <source>
        <dbReference type="EMBL" id="GAA0156564.1"/>
    </source>
</evidence>
<dbReference type="Proteomes" id="UP001454036">
    <property type="component" value="Unassembled WGS sequence"/>
</dbReference>